<dbReference type="HOGENOM" id="CLU_1385002_0_0_1"/>
<protein>
    <recommendedName>
        <fullName evidence="5">PNPLA domain-containing protein</fullName>
    </recommendedName>
</protein>
<evidence type="ECO:0000256" key="2">
    <source>
        <dbReference type="ARBA" id="ARBA00022963"/>
    </source>
</evidence>
<dbReference type="PhylomeDB" id="B8MRB0"/>
<dbReference type="GeneID" id="8100517"/>
<dbReference type="Proteomes" id="UP000001745">
    <property type="component" value="Unassembled WGS sequence"/>
</dbReference>
<dbReference type="Gene3D" id="3.40.1090.10">
    <property type="entry name" value="Cytosolic phospholipase A2 catalytic domain"/>
    <property type="match status" value="1"/>
</dbReference>
<accession>B8MRB0</accession>
<evidence type="ECO:0000313" key="3">
    <source>
        <dbReference type="EMBL" id="EED13005.1"/>
    </source>
</evidence>
<evidence type="ECO:0000256" key="1">
    <source>
        <dbReference type="ARBA" id="ARBA00022801"/>
    </source>
</evidence>
<sequence>MKIESCISKYLDMGHDISHGNIICKTYRAVTSGPEKYPKFSVKPLENTIKELVEEHLGDREMLLRSQVHTDTAHSDISLPQSKSNLRSPNILAPIRMGNPEVAYTDGRLWFNNPIRQVLDEISDIWQSRRIGCIISIGTGVPPDHDVGLLRKFFEGLLIDTEMRVEKFEKEMESIYTALNKRSTTASMSSKALERWD</sequence>
<dbReference type="PANTHER" id="PTHR24185:SF1">
    <property type="entry name" value="CALCIUM-INDEPENDENT PHOSPHOLIPASE A2-GAMMA"/>
    <property type="match status" value="1"/>
</dbReference>
<evidence type="ECO:0008006" key="5">
    <source>
        <dbReference type="Google" id="ProtNLM"/>
    </source>
</evidence>
<keyword evidence="2" id="KW-0442">Lipid degradation</keyword>
<gene>
    <name evidence="3" type="ORF">TSTA_055110</name>
</gene>
<evidence type="ECO:0000313" key="4">
    <source>
        <dbReference type="Proteomes" id="UP000001745"/>
    </source>
</evidence>
<dbReference type="VEuPathDB" id="FungiDB:TSTA_055110"/>
<name>B8MRB0_TALSN</name>
<dbReference type="EMBL" id="EQ962659">
    <property type="protein sequence ID" value="EED13005.1"/>
    <property type="molecule type" value="Genomic_DNA"/>
</dbReference>
<dbReference type="GO" id="GO:0016042">
    <property type="term" value="P:lipid catabolic process"/>
    <property type="evidence" value="ECO:0007669"/>
    <property type="project" value="UniProtKB-KW"/>
</dbReference>
<keyword evidence="4" id="KW-1185">Reference proteome</keyword>
<dbReference type="GO" id="GO:0016020">
    <property type="term" value="C:membrane"/>
    <property type="evidence" value="ECO:0007669"/>
    <property type="project" value="TreeGrafter"/>
</dbReference>
<dbReference type="OrthoDB" id="5986190at2759"/>
<dbReference type="InParanoid" id="B8MRB0"/>
<dbReference type="GO" id="GO:0019369">
    <property type="term" value="P:arachidonate metabolic process"/>
    <property type="evidence" value="ECO:0007669"/>
    <property type="project" value="TreeGrafter"/>
</dbReference>
<dbReference type="PANTHER" id="PTHR24185">
    <property type="entry name" value="CALCIUM-INDEPENDENT PHOSPHOLIPASE A2-GAMMA"/>
    <property type="match status" value="1"/>
</dbReference>
<proteinExistence type="predicted"/>
<organism evidence="3 4">
    <name type="scientific">Talaromyces stipitatus (strain ATCC 10500 / CBS 375.48 / QM 6759 / NRRL 1006)</name>
    <name type="common">Penicillium stipitatum</name>
    <dbReference type="NCBI Taxonomy" id="441959"/>
    <lineage>
        <taxon>Eukaryota</taxon>
        <taxon>Fungi</taxon>
        <taxon>Dikarya</taxon>
        <taxon>Ascomycota</taxon>
        <taxon>Pezizomycotina</taxon>
        <taxon>Eurotiomycetes</taxon>
        <taxon>Eurotiomycetidae</taxon>
        <taxon>Eurotiales</taxon>
        <taxon>Trichocomaceae</taxon>
        <taxon>Talaromyces</taxon>
        <taxon>Talaromyces sect. Talaromyces</taxon>
    </lineage>
</organism>
<keyword evidence="2" id="KW-0443">Lipid metabolism</keyword>
<dbReference type="RefSeq" id="XP_002487116.1">
    <property type="nucleotide sequence ID" value="XM_002487071.1"/>
</dbReference>
<reference evidence="4" key="1">
    <citation type="journal article" date="2015" name="Genome Announc.">
        <title>Genome sequence of the AIDS-associated pathogen Penicillium marneffei (ATCC18224) and its near taxonomic relative Talaromyces stipitatus (ATCC10500).</title>
        <authorList>
            <person name="Nierman W.C."/>
            <person name="Fedorova-Abrams N.D."/>
            <person name="Andrianopoulos A."/>
        </authorList>
    </citation>
    <scope>NUCLEOTIDE SEQUENCE [LARGE SCALE GENOMIC DNA]</scope>
    <source>
        <strain evidence="4">ATCC 10500 / CBS 375.48 / QM 6759 / NRRL 1006</strain>
    </source>
</reference>
<keyword evidence="1" id="KW-0378">Hydrolase</keyword>
<dbReference type="SUPFAM" id="SSF52151">
    <property type="entry name" value="FabD/lysophospholipase-like"/>
    <property type="match status" value="1"/>
</dbReference>
<dbReference type="AlphaFoldDB" id="B8MRB0"/>
<dbReference type="InterPro" id="IPR016035">
    <property type="entry name" value="Acyl_Trfase/lysoPLipase"/>
</dbReference>
<dbReference type="GO" id="GO:0047499">
    <property type="term" value="F:calcium-independent phospholipase A2 activity"/>
    <property type="evidence" value="ECO:0007669"/>
    <property type="project" value="TreeGrafter"/>
</dbReference>